<dbReference type="InterPro" id="IPR022664">
    <property type="entry name" value="DapB_N_CS"/>
</dbReference>
<dbReference type="CDD" id="cd02274">
    <property type="entry name" value="DHDPR_N"/>
    <property type="match status" value="1"/>
</dbReference>
<feature type="binding site" evidence="13">
    <location>
        <position position="36"/>
    </location>
    <ligand>
        <name>NAD(+)</name>
        <dbReference type="ChEBI" id="CHEBI:57540"/>
    </ligand>
</feature>
<dbReference type="InterPro" id="IPR036291">
    <property type="entry name" value="NAD(P)-bd_dom_sf"/>
</dbReference>
<dbReference type="HAMAP" id="MF_00102">
    <property type="entry name" value="DapB"/>
    <property type="match status" value="1"/>
</dbReference>
<gene>
    <name evidence="13 16" type="primary">dapB</name>
    <name evidence="16" type="ORF">ACFMB1_05375</name>
</gene>
<name>A0ABW1KSS7_9PROT</name>
<evidence type="ECO:0000256" key="8">
    <source>
        <dbReference type="ARBA" id="ARBA00023154"/>
    </source>
</evidence>
<organism evidence="16 17">
    <name type="scientific">Hyphococcus aureus</name>
    <dbReference type="NCBI Taxonomy" id="2666033"/>
    <lineage>
        <taxon>Bacteria</taxon>
        <taxon>Pseudomonadati</taxon>
        <taxon>Pseudomonadota</taxon>
        <taxon>Alphaproteobacteria</taxon>
        <taxon>Parvularculales</taxon>
        <taxon>Parvularculaceae</taxon>
        <taxon>Hyphococcus</taxon>
    </lineage>
</organism>
<comment type="subunit">
    <text evidence="13">Homotetramer.</text>
</comment>
<dbReference type="InterPro" id="IPR022663">
    <property type="entry name" value="DapB_C"/>
</dbReference>
<comment type="catalytic activity">
    <reaction evidence="11 13">
        <text>(S)-2,3,4,5-tetrahydrodipicolinate + NADP(+) + H2O = (2S,4S)-4-hydroxy-2,3,4,5-tetrahydrodipicolinate + NADPH + H(+)</text>
        <dbReference type="Rhea" id="RHEA:35331"/>
        <dbReference type="ChEBI" id="CHEBI:15377"/>
        <dbReference type="ChEBI" id="CHEBI:15378"/>
        <dbReference type="ChEBI" id="CHEBI:16845"/>
        <dbReference type="ChEBI" id="CHEBI:57783"/>
        <dbReference type="ChEBI" id="CHEBI:58349"/>
        <dbReference type="ChEBI" id="CHEBI:67139"/>
        <dbReference type="EC" id="1.17.1.8"/>
    </reaction>
</comment>
<feature type="domain" description="Dihydrodipicolinate reductase C-terminal" evidence="15">
    <location>
        <begin position="130"/>
        <end position="264"/>
    </location>
</feature>
<dbReference type="InterPro" id="IPR023940">
    <property type="entry name" value="DHDPR_bac"/>
</dbReference>
<comment type="caution">
    <text evidence="16">The sequence shown here is derived from an EMBL/GenBank/DDBJ whole genome shotgun (WGS) entry which is preliminary data.</text>
</comment>
<dbReference type="EMBL" id="JBHPON010000001">
    <property type="protein sequence ID" value="MFC6034964.1"/>
    <property type="molecule type" value="Genomic_DNA"/>
</dbReference>
<dbReference type="EC" id="1.17.1.8" evidence="10 13"/>
<comment type="caution">
    <text evidence="13">Was originally thought to be a dihydrodipicolinate reductase (DHDPR), catalyzing the conversion of dihydrodipicolinate to tetrahydrodipicolinate. However, it was shown in E.coli that the substrate of the enzymatic reaction is not dihydrodipicolinate (DHDP) but in fact (2S,4S)-4-hydroxy-2,3,4,5-tetrahydrodipicolinic acid (HTPA), the product released by the DapA-catalyzed reaction.</text>
</comment>
<evidence type="ECO:0000256" key="3">
    <source>
        <dbReference type="ARBA" id="ARBA00022605"/>
    </source>
</evidence>
<dbReference type="SUPFAM" id="SSF55347">
    <property type="entry name" value="Glyceraldehyde-3-phosphate dehydrogenase-like, C-terminal domain"/>
    <property type="match status" value="1"/>
</dbReference>
<feature type="binding site" evidence="13">
    <location>
        <begin position="167"/>
        <end position="168"/>
    </location>
    <ligand>
        <name>(S)-2,3,4,5-tetrahydrodipicolinate</name>
        <dbReference type="ChEBI" id="CHEBI:16845"/>
    </ligand>
</feature>
<dbReference type="PANTHER" id="PTHR20836:SF0">
    <property type="entry name" value="4-HYDROXY-TETRAHYDRODIPICOLINATE REDUCTASE 1, CHLOROPLASTIC-RELATED"/>
    <property type="match status" value="1"/>
</dbReference>
<dbReference type="PROSITE" id="PS01298">
    <property type="entry name" value="DAPB"/>
    <property type="match status" value="1"/>
</dbReference>
<feature type="binding site" evidence="13">
    <location>
        <begin position="10"/>
        <end position="15"/>
    </location>
    <ligand>
        <name>NAD(+)</name>
        <dbReference type="ChEBI" id="CHEBI:57540"/>
    </ligand>
</feature>
<comment type="function">
    <text evidence="13">Catalyzes the conversion of 4-hydroxy-tetrahydrodipicolinate (HTPA) to tetrahydrodipicolinate.</text>
</comment>
<dbReference type="GO" id="GO:0008839">
    <property type="term" value="F:4-hydroxy-tetrahydrodipicolinate reductase"/>
    <property type="evidence" value="ECO:0007669"/>
    <property type="project" value="UniProtKB-EC"/>
</dbReference>
<evidence type="ECO:0000256" key="2">
    <source>
        <dbReference type="ARBA" id="ARBA00022490"/>
    </source>
</evidence>
<evidence type="ECO:0000259" key="15">
    <source>
        <dbReference type="Pfam" id="PF05173"/>
    </source>
</evidence>
<keyword evidence="2 13" id="KW-0963">Cytoplasm</keyword>
<keyword evidence="6 13" id="KW-0560">Oxidoreductase</keyword>
<proteinExistence type="inferred from homology"/>
<evidence type="ECO:0000256" key="4">
    <source>
        <dbReference type="ARBA" id="ARBA00022857"/>
    </source>
</evidence>
<protein>
    <recommendedName>
        <fullName evidence="10 13">4-hydroxy-tetrahydrodipicolinate reductase</fullName>
        <shortName evidence="13">HTPA reductase</shortName>
        <ecNumber evidence="10 13">1.17.1.8</ecNumber>
    </recommendedName>
</protein>
<comment type="subcellular location">
    <subcellularLocation>
        <location evidence="13">Cytoplasm</location>
    </subcellularLocation>
</comment>
<dbReference type="RefSeq" id="WP_379879702.1">
    <property type="nucleotide sequence ID" value="NZ_JBHPON010000001.1"/>
</dbReference>
<feature type="binding site" evidence="13">
    <location>
        <begin position="100"/>
        <end position="102"/>
    </location>
    <ligand>
        <name>NAD(+)</name>
        <dbReference type="ChEBI" id="CHEBI:57540"/>
    </ligand>
</feature>
<keyword evidence="3 13" id="KW-0028">Amino-acid biosynthesis</keyword>
<reference evidence="16 17" key="1">
    <citation type="submission" date="2024-09" db="EMBL/GenBank/DDBJ databases">
        <authorList>
            <person name="Zhang Z.-H."/>
        </authorList>
    </citation>
    <scope>NUCLEOTIDE SEQUENCE [LARGE SCALE GENOMIC DNA]</scope>
    <source>
        <strain evidence="16 17">HHTR114</strain>
    </source>
</reference>
<keyword evidence="17" id="KW-1185">Reference proteome</keyword>
<dbReference type="Pfam" id="PF05173">
    <property type="entry name" value="DapB_C"/>
    <property type="match status" value="1"/>
</dbReference>
<sequence>MAKTSILVAGAGGRMGRAVVAEILKTPGAALAGGFERRGGPDIGKDIGVLAGLDALGLAVEDTAEKGLVRAGALIDFTIPAATVGNARAAAEKGVAHIIGTTGFSADDEAAIAEAAKTIPIVKSGNMSVGVNVLTALVEAAAKALNDDYDIEIFEAHHRAKVDAPSGTALMLGRAAASGRGVELDDKIASGERAGDRESGDIGFSVMRGGGIVGDHRVAFAGMQEVITLSHSAIDRGLFAKGAVAAARWAMGKPPGLYSMRDVLGLG</sequence>
<evidence type="ECO:0000256" key="11">
    <source>
        <dbReference type="ARBA" id="ARBA00049080"/>
    </source>
</evidence>
<keyword evidence="8 13" id="KW-0457">Lysine biosynthesis</keyword>
<dbReference type="PANTHER" id="PTHR20836">
    <property type="entry name" value="DIHYDRODIPICOLINATE REDUCTASE"/>
    <property type="match status" value="1"/>
</dbReference>
<evidence type="ECO:0000256" key="7">
    <source>
        <dbReference type="ARBA" id="ARBA00023027"/>
    </source>
</evidence>
<dbReference type="Gene3D" id="3.40.50.720">
    <property type="entry name" value="NAD(P)-binding Rossmann-like Domain"/>
    <property type="match status" value="1"/>
</dbReference>
<evidence type="ECO:0000256" key="6">
    <source>
        <dbReference type="ARBA" id="ARBA00023002"/>
    </source>
</evidence>
<evidence type="ECO:0000256" key="9">
    <source>
        <dbReference type="ARBA" id="ARBA00037922"/>
    </source>
</evidence>
<dbReference type="Pfam" id="PF01113">
    <property type="entry name" value="DapB_N"/>
    <property type="match status" value="1"/>
</dbReference>
<evidence type="ECO:0000313" key="17">
    <source>
        <dbReference type="Proteomes" id="UP001596116"/>
    </source>
</evidence>
<keyword evidence="7 13" id="KW-0520">NAD</keyword>
<feature type="active site" description="Proton donor/acceptor" evidence="13">
    <location>
        <position position="157"/>
    </location>
</feature>
<evidence type="ECO:0000259" key="14">
    <source>
        <dbReference type="Pfam" id="PF01113"/>
    </source>
</evidence>
<accession>A0ABW1KSS7</accession>
<comment type="pathway">
    <text evidence="9 13">Amino-acid biosynthesis; L-lysine biosynthesis via DAP pathway; (S)-tetrahydrodipicolinate from L-aspartate: step 4/4.</text>
</comment>
<evidence type="ECO:0000256" key="13">
    <source>
        <dbReference type="HAMAP-Rule" id="MF_00102"/>
    </source>
</evidence>
<dbReference type="Proteomes" id="UP001596116">
    <property type="component" value="Unassembled WGS sequence"/>
</dbReference>
<evidence type="ECO:0000256" key="1">
    <source>
        <dbReference type="ARBA" id="ARBA00006642"/>
    </source>
</evidence>
<dbReference type="SUPFAM" id="SSF51735">
    <property type="entry name" value="NAD(P)-binding Rossmann-fold domains"/>
    <property type="match status" value="1"/>
</dbReference>
<feature type="active site" description="Proton donor" evidence="13">
    <location>
        <position position="161"/>
    </location>
</feature>
<dbReference type="PIRSF" id="PIRSF000161">
    <property type="entry name" value="DHPR"/>
    <property type="match status" value="1"/>
</dbReference>
<evidence type="ECO:0000256" key="10">
    <source>
        <dbReference type="ARBA" id="ARBA00038983"/>
    </source>
</evidence>
<evidence type="ECO:0000256" key="5">
    <source>
        <dbReference type="ARBA" id="ARBA00022915"/>
    </source>
</evidence>
<feature type="binding site" evidence="13">
    <location>
        <position position="37"/>
    </location>
    <ligand>
        <name>NADP(+)</name>
        <dbReference type="ChEBI" id="CHEBI:58349"/>
    </ligand>
</feature>
<comment type="similarity">
    <text evidence="1 13">Belongs to the DapB family.</text>
</comment>
<keyword evidence="4 13" id="KW-0521">NADP</keyword>
<dbReference type="InterPro" id="IPR000846">
    <property type="entry name" value="DapB_N"/>
</dbReference>
<comment type="catalytic activity">
    <reaction evidence="12 13">
        <text>(S)-2,3,4,5-tetrahydrodipicolinate + NAD(+) + H2O = (2S,4S)-4-hydroxy-2,3,4,5-tetrahydrodipicolinate + NADH + H(+)</text>
        <dbReference type="Rhea" id="RHEA:35323"/>
        <dbReference type="ChEBI" id="CHEBI:15377"/>
        <dbReference type="ChEBI" id="CHEBI:15378"/>
        <dbReference type="ChEBI" id="CHEBI:16845"/>
        <dbReference type="ChEBI" id="CHEBI:57540"/>
        <dbReference type="ChEBI" id="CHEBI:57945"/>
        <dbReference type="ChEBI" id="CHEBI:67139"/>
        <dbReference type="EC" id="1.17.1.8"/>
    </reaction>
</comment>
<evidence type="ECO:0000313" key="16">
    <source>
        <dbReference type="EMBL" id="MFC6034964.1"/>
    </source>
</evidence>
<keyword evidence="5 13" id="KW-0220">Diaminopimelate biosynthesis</keyword>
<feature type="binding site" evidence="13">
    <location>
        <begin position="124"/>
        <end position="127"/>
    </location>
    <ligand>
        <name>NAD(+)</name>
        <dbReference type="ChEBI" id="CHEBI:57540"/>
    </ligand>
</feature>
<dbReference type="NCBIfam" id="TIGR00036">
    <property type="entry name" value="dapB"/>
    <property type="match status" value="1"/>
</dbReference>
<evidence type="ECO:0000256" key="12">
    <source>
        <dbReference type="ARBA" id="ARBA00049396"/>
    </source>
</evidence>
<feature type="domain" description="Dihydrodipicolinate reductase N-terminal" evidence="14">
    <location>
        <begin position="5"/>
        <end position="127"/>
    </location>
</feature>
<dbReference type="Gene3D" id="3.30.360.10">
    <property type="entry name" value="Dihydrodipicolinate Reductase, domain 2"/>
    <property type="match status" value="1"/>
</dbReference>
<feature type="binding site" evidence="13">
    <location>
        <position position="158"/>
    </location>
    <ligand>
        <name>(S)-2,3,4,5-tetrahydrodipicolinate</name>
        <dbReference type="ChEBI" id="CHEBI:16845"/>
    </ligand>
</feature>